<organism evidence="1 2">
    <name type="scientific">Dactylonectria macrodidyma</name>
    <dbReference type="NCBI Taxonomy" id="307937"/>
    <lineage>
        <taxon>Eukaryota</taxon>
        <taxon>Fungi</taxon>
        <taxon>Dikarya</taxon>
        <taxon>Ascomycota</taxon>
        <taxon>Pezizomycotina</taxon>
        <taxon>Sordariomycetes</taxon>
        <taxon>Hypocreomycetidae</taxon>
        <taxon>Hypocreales</taxon>
        <taxon>Nectriaceae</taxon>
        <taxon>Dactylonectria</taxon>
    </lineage>
</organism>
<name>A0A9P9FAQ1_9HYPO</name>
<protein>
    <submittedName>
        <fullName evidence="1">Uncharacterized protein</fullName>
    </submittedName>
</protein>
<sequence length="130" mass="15430">MATKLEILHAYRSLYREVSKAVLHARPARDIARGQVRTAFTEPDAVFNPEGIRRTTWFLQCAAREKGFEHTILKNLLRVHEKRAFTRKGWKQSYSESKRESPFEFERRTRYLHYDMTVAMLNKTMGLLLR</sequence>
<reference evidence="1" key="1">
    <citation type="journal article" date="2021" name="Nat. Commun.">
        <title>Genetic determinants of endophytism in the Arabidopsis root mycobiome.</title>
        <authorList>
            <person name="Mesny F."/>
            <person name="Miyauchi S."/>
            <person name="Thiergart T."/>
            <person name="Pickel B."/>
            <person name="Atanasova L."/>
            <person name="Karlsson M."/>
            <person name="Huettel B."/>
            <person name="Barry K.W."/>
            <person name="Haridas S."/>
            <person name="Chen C."/>
            <person name="Bauer D."/>
            <person name="Andreopoulos W."/>
            <person name="Pangilinan J."/>
            <person name="LaButti K."/>
            <person name="Riley R."/>
            <person name="Lipzen A."/>
            <person name="Clum A."/>
            <person name="Drula E."/>
            <person name="Henrissat B."/>
            <person name="Kohler A."/>
            <person name="Grigoriev I.V."/>
            <person name="Martin F.M."/>
            <person name="Hacquard S."/>
        </authorList>
    </citation>
    <scope>NUCLEOTIDE SEQUENCE</scope>
    <source>
        <strain evidence="1">MPI-CAGE-AT-0147</strain>
    </source>
</reference>
<gene>
    <name evidence="1" type="ORF">EDB81DRAFT_408083</name>
</gene>
<keyword evidence="2" id="KW-1185">Reference proteome</keyword>
<dbReference type="OrthoDB" id="4392610at2759"/>
<dbReference type="AlphaFoldDB" id="A0A9P9FAQ1"/>
<dbReference type="Proteomes" id="UP000738349">
    <property type="component" value="Unassembled WGS sequence"/>
</dbReference>
<accession>A0A9P9FAQ1</accession>
<comment type="caution">
    <text evidence="1">The sequence shown here is derived from an EMBL/GenBank/DDBJ whole genome shotgun (WGS) entry which is preliminary data.</text>
</comment>
<evidence type="ECO:0000313" key="1">
    <source>
        <dbReference type="EMBL" id="KAH7156966.1"/>
    </source>
</evidence>
<dbReference type="EMBL" id="JAGMUV010000005">
    <property type="protein sequence ID" value="KAH7156966.1"/>
    <property type="molecule type" value="Genomic_DNA"/>
</dbReference>
<proteinExistence type="predicted"/>
<evidence type="ECO:0000313" key="2">
    <source>
        <dbReference type="Proteomes" id="UP000738349"/>
    </source>
</evidence>